<proteinExistence type="predicted"/>
<keyword evidence="1" id="KW-1133">Transmembrane helix</keyword>
<dbReference type="EMBL" id="JACHXF010000012">
    <property type="protein sequence ID" value="MBB3097687.1"/>
    <property type="molecule type" value="Genomic_DNA"/>
</dbReference>
<feature type="transmembrane region" description="Helical" evidence="1">
    <location>
        <begin position="85"/>
        <end position="108"/>
    </location>
</feature>
<evidence type="ECO:0000313" key="3">
    <source>
        <dbReference type="Proteomes" id="UP000590749"/>
    </source>
</evidence>
<comment type="caution">
    <text evidence="2">The sequence shown here is derived from an EMBL/GenBank/DDBJ whole genome shotgun (WGS) entry which is preliminary data.</text>
</comment>
<keyword evidence="1" id="KW-0472">Membrane</keyword>
<protein>
    <submittedName>
        <fullName evidence="2">Uncharacterized protein</fullName>
    </submittedName>
</protein>
<accession>A0A7W5AKD1</accession>
<evidence type="ECO:0000313" key="2">
    <source>
        <dbReference type="EMBL" id="MBB3097687.1"/>
    </source>
</evidence>
<reference evidence="2 3" key="1">
    <citation type="submission" date="2020-08" db="EMBL/GenBank/DDBJ databases">
        <title>Genomic Encyclopedia of Type Strains, Phase III (KMG-III): the genomes of soil and plant-associated and newly described type strains.</title>
        <authorList>
            <person name="Whitman W."/>
        </authorList>
    </citation>
    <scope>NUCLEOTIDE SEQUENCE [LARGE SCALE GENOMIC DNA]</scope>
    <source>
        <strain evidence="2 3">CECT 3287</strain>
    </source>
</reference>
<gene>
    <name evidence="2" type="ORF">FHR83_005371</name>
</gene>
<organism evidence="2 3">
    <name type="scientific">Actinoplanes campanulatus</name>
    <dbReference type="NCBI Taxonomy" id="113559"/>
    <lineage>
        <taxon>Bacteria</taxon>
        <taxon>Bacillati</taxon>
        <taxon>Actinomycetota</taxon>
        <taxon>Actinomycetes</taxon>
        <taxon>Micromonosporales</taxon>
        <taxon>Micromonosporaceae</taxon>
        <taxon>Actinoplanes</taxon>
    </lineage>
</organism>
<dbReference type="Proteomes" id="UP000590749">
    <property type="component" value="Unassembled WGS sequence"/>
</dbReference>
<dbReference type="RefSeq" id="WP_183223080.1">
    <property type="nucleotide sequence ID" value="NZ_BMPW01000019.1"/>
</dbReference>
<keyword evidence="1" id="KW-0812">Transmembrane</keyword>
<keyword evidence="3" id="KW-1185">Reference proteome</keyword>
<feature type="transmembrane region" description="Helical" evidence="1">
    <location>
        <begin position="20"/>
        <end position="39"/>
    </location>
</feature>
<name>A0A7W5AKD1_9ACTN</name>
<sequence length="117" mass="12583">MGIGDVASFITEEGWKLTPVLLGGVLGSMLISLLLPGMLRPPATALVMLPWPLLAALAICVVLSIRSILANDPPSDAIMDMGGWLIYWGRPVLSWVSLVLLCAIRFAIRIEESTPTQ</sequence>
<feature type="transmembrane region" description="Helical" evidence="1">
    <location>
        <begin position="46"/>
        <end position="65"/>
    </location>
</feature>
<dbReference type="AlphaFoldDB" id="A0A7W5AKD1"/>
<evidence type="ECO:0000256" key="1">
    <source>
        <dbReference type="SAM" id="Phobius"/>
    </source>
</evidence>